<dbReference type="WBParaSite" id="HCON_00054180-00001">
    <property type="protein sequence ID" value="HCON_00054180-00001"/>
    <property type="gene ID" value="HCON_00054180"/>
</dbReference>
<dbReference type="Proteomes" id="UP000025227">
    <property type="component" value="Unplaced"/>
</dbReference>
<evidence type="ECO:0000259" key="3">
    <source>
        <dbReference type="Pfam" id="PF20416"/>
    </source>
</evidence>
<dbReference type="InterPro" id="IPR057525">
    <property type="entry name" value="UTP20_C"/>
</dbReference>
<dbReference type="InterPro" id="IPR016024">
    <property type="entry name" value="ARM-type_fold"/>
</dbReference>
<protein>
    <submittedName>
        <fullName evidence="6">DRIM domain-containing protein</fullName>
    </submittedName>
</protein>
<dbReference type="GO" id="GO:0030686">
    <property type="term" value="C:90S preribosome"/>
    <property type="evidence" value="ECO:0007669"/>
    <property type="project" value="TreeGrafter"/>
</dbReference>
<dbReference type="Pfam" id="PF23099">
    <property type="entry name" value="UTP20_C"/>
    <property type="match status" value="1"/>
</dbReference>
<feature type="domain" description="U3 small nucleolar RNA-associated protein 20 C-terminal" evidence="4">
    <location>
        <begin position="2239"/>
        <end position="2541"/>
    </location>
</feature>
<dbReference type="Gene3D" id="1.25.10.10">
    <property type="entry name" value="Leucine-rich Repeat Variant"/>
    <property type="match status" value="3"/>
</dbReference>
<feature type="compositionally biased region" description="Basic and acidic residues" evidence="1">
    <location>
        <begin position="2556"/>
        <end position="2565"/>
    </location>
</feature>
<organism evidence="5 6">
    <name type="scientific">Haemonchus contortus</name>
    <name type="common">Barber pole worm</name>
    <dbReference type="NCBI Taxonomy" id="6289"/>
    <lineage>
        <taxon>Eukaryota</taxon>
        <taxon>Metazoa</taxon>
        <taxon>Ecdysozoa</taxon>
        <taxon>Nematoda</taxon>
        <taxon>Chromadorea</taxon>
        <taxon>Rhabditida</taxon>
        <taxon>Rhabditina</taxon>
        <taxon>Rhabditomorpha</taxon>
        <taxon>Strongyloidea</taxon>
        <taxon>Trichostrongylidae</taxon>
        <taxon>Haemonchus</taxon>
    </lineage>
</organism>
<dbReference type="OMA" id="CYKSCVQ"/>
<sequence>MDDQEEAPPPRKQRFKYLTFNQYVASIGGDNARFSKKLSHRPDDSELFFTEALTKWNDQDFGVHYTSFVDSLPCEELNTHAQLLYHKKAITELLLKNLQDQNNKSIQAFCELLSALVRDLKEDFRDDMWDFFGALTNVLDLGDRDVESVEAAFFTLSLMVKIMWRTLIKDFMASFVHFIPLFGSSRPYVRRFAAESFSFVMRKSSKLVKVSQHVVEQTYKVQDERLTEGCAELFFYVCRGVAGGFHSAAKEQISSIVTGVLKVPDPDVREYGVVILEKTVDFIVKYVQKSSKGDLTFLEETLIDIMESASTMLHCTYAVRLLSLCFVQRKWKNLFSSQERLASAIEKVFTSPFFTLNSEFIQFLSKCILLVYVDKNWGSRIGSLCAKMISLEGSLSLVLDLLDTLPEVVYFDEYILPIIGKLSEELFAKEPSLSSRLLNLYSSICLKKRPIQNAMLQGRTPIFDVAHHLSVKQHVIELIPRLGSSERSLIAPILVIWPWILDASEKTLGAENVVSYLEVLVSGEDYSREASQLALIAASSLYQVDKSLLRRLDQSVVEQFVRCTNCRESSLRFYQFYLEANENVLEESNLRRVSQLLSPCYFHPNAYVRKSALEILNSFTFSVEGVEEENRKQAVSDNENLFSIMLAAERCELVDSRGRLLQLHKLMFGPHRRLMPKGSGVAYDNIILRISLAQFFVQFTKLWPSMYEILESFARGMDIDEFWTVMAEILDQVNSGCRERRENELAIRFLPWCDNDDRFDFHSARIQILKFMANISDLAQRRTRILSPILLKIYESDYLPLIVESLSPLSKNGRLETSEKQADDADAAEESTGASNEHRVHVTKTLCALLDVYAKFTDAKSVYLESKIRNMYEHLLMVGNEMVQKSVLACIFSYRDKALLPYKENFERLLDEKTFREQLVLFTINEEEGNSIIHLDHRGKVMHVLLRFLYGKLWTQTKRNFAESRRAAIFRYLGGCRPEELLEFLKILFAPILDVIGIDEMDYKKMDSLCAEKEVLFKMDFGKINRCLSSVSNLLVRIARVIVEEQRTMLFRLLLATAAVIKAAIVHPDTPSYLSRKLRDLRMSLTDRVAEFLSAYPQRPFSAVELTGVLDYMVLPYLSSSKSNRDEALVVSPLSVIKALAAVCAYPTHYHILALRFEWNDHRGALMELLVSPLIWPGLTPHMSNIIRKALLNLLTLADEPLTFSKLEYEDIPKKRGCNYGTSIVVAYIKPVIQFLADAVETSVKTFNANNLELLSRLSSYTPDGDLARKMASTILGHLEKKIPREGTLKKLLDVIACLMNSVTGPEEFLRRIGPLFSKADGRAAHESLVRIVEGLMANDLVEKGVRELLRTVVDLESWDKSRIDEPDHDRRHAAYNRLNEVWEGDVSIDLNLLRILVHTHFYTLNTTKDISLRASSGSNLRSLMQYFSRMPYERTEKLSFLDGELIYVYTVGMRSQNEIVREECVKCLALLVDCFPVHSQLKQLTPLRNSDEEVDFFSNIIHIQYHRRQRAIHRLVEQLSTGKVVIGFDVLNKYMIPTVLPYLANTESKLSALSDEGLSLLNYTMGIASWSKYVACLDSWLKHLDKSEENQKATIRVIVAVVEAFHYDVADAGEVVNEEGTNGTRVVIRDKLNREVLPRLTKCINGKSAELSVHRKARTAATKHYSEDDDIKRAPVALATVKLLQKVPDSIRSQYLHGVILKLCSLMISRSMNVRETARKVGVQVCECLGTRYLPVIIKEMKLIMKKGFQVHVMIYTVHTFIAAMRDVLKTGDLDACLDDIIDIVVQEQFEAVSEEKEIGQIKAEVSEAKKNPTPGTMLLLGRYVSPSVVGTLLNRFVTIVESLTSAKMISRARNLLSMFANGLKDNQGFSPSSQLIFIHQVILSNIEKMKATPDSQQPSEEFLEKPTCCLLLPPEPKRIGVLVKPVLKSRSHIFLEFALQLLGALITGKHFDRNEPDHVRRLDPFVPLVTQSLEFKYEKVISNALRCLIGMLHMTLPSIEKSLNTISERLFLLLSEYSILGSAANKESVINLNQLLCKAFTQLIIASNASFLTNKHISLLLSYVEIDILDSSRQATAFALIKAFVRKKVQHPQILDVMKKLRELSITSPFPHIRTQCREVLCDFIGNHPSSDDPQTHIEWFIAQLDYELEDGRLSAVDMLNSLFSKLEPAVLNGSCFFNVSKMGTSLFNEESVKCRRFISAALNKLLSSVSESARSDVFSACGDWLELRGEEQEGARFIGMDLVAQLSKVEGEAFASRFSAILPSLRTIITSESLWSDNSERTISEFCYGMALVLQNLGSSVGDILASEDFSAIFDALGPLMKCDGSEMVRLSAGCLIGQCLSKYDSTFFTVERSIQIIKWCCWQLRDKLLNEQVALQASKILMAISHHLDKEQFISLVEKLASICRFEIVRQPNESLKRSTCFKMAAALVIHEEDASKVDVTANHFLPLLVREMNRKSSKDTEELYSMSMEVGEVFKSKLGEQRYANQLAECQKAAIIKAELRKRKAKELVLTNPEEAAAMKRKKNVKKTESRKRKIDALKPYRVMNRKHSERVRAEQNEED</sequence>
<dbReference type="PANTHER" id="PTHR17695">
    <property type="entry name" value="SMALL SUBUNIT PROCESSOME COMPONENT 20 HOMOLOG"/>
    <property type="match status" value="1"/>
</dbReference>
<dbReference type="SUPFAM" id="SSF48371">
    <property type="entry name" value="ARM repeat"/>
    <property type="match status" value="4"/>
</dbReference>
<dbReference type="OrthoDB" id="360653at2759"/>
<accession>A0A7I4Y516</accession>
<feature type="compositionally biased region" description="Basic residues" evidence="1">
    <location>
        <begin position="2524"/>
        <end position="2539"/>
    </location>
</feature>
<dbReference type="InterPro" id="IPR046523">
    <property type="entry name" value="UTP20_dom"/>
</dbReference>
<keyword evidence="5" id="KW-1185">Reference proteome</keyword>
<feature type="domain" description="U3 small nucleolar RNA-associated protein 20" evidence="3">
    <location>
        <begin position="1666"/>
        <end position="1884"/>
    </location>
</feature>
<evidence type="ECO:0000313" key="6">
    <source>
        <dbReference type="WBParaSite" id="HCON_00054180-00001"/>
    </source>
</evidence>
<evidence type="ECO:0000313" key="5">
    <source>
        <dbReference type="Proteomes" id="UP000025227"/>
    </source>
</evidence>
<feature type="compositionally biased region" description="Basic and acidic residues" evidence="1">
    <location>
        <begin position="814"/>
        <end position="823"/>
    </location>
</feature>
<dbReference type="InterPro" id="IPR011989">
    <property type="entry name" value="ARM-like"/>
</dbReference>
<dbReference type="Pfam" id="PF20416">
    <property type="entry name" value="UTP20"/>
    <property type="match status" value="1"/>
</dbReference>
<feature type="region of interest" description="Disordered" evidence="1">
    <location>
        <begin position="814"/>
        <end position="836"/>
    </location>
</feature>
<dbReference type="GO" id="GO:0032040">
    <property type="term" value="C:small-subunit processome"/>
    <property type="evidence" value="ECO:0007669"/>
    <property type="project" value="TreeGrafter"/>
</dbReference>
<evidence type="ECO:0000259" key="4">
    <source>
        <dbReference type="Pfam" id="PF23099"/>
    </source>
</evidence>
<reference evidence="6" key="1">
    <citation type="submission" date="2020-12" db="UniProtKB">
        <authorList>
            <consortium name="WormBaseParasite"/>
        </authorList>
    </citation>
    <scope>IDENTIFICATION</scope>
    <source>
        <strain evidence="6">MHco3</strain>
    </source>
</reference>
<dbReference type="InterPro" id="IPR052575">
    <property type="entry name" value="SSU_processome_comp_20"/>
</dbReference>
<name>A0A7I4Y516_HAECO</name>
<evidence type="ECO:0000259" key="2">
    <source>
        <dbReference type="Pfam" id="PF07539"/>
    </source>
</evidence>
<dbReference type="Pfam" id="PF07539">
    <property type="entry name" value="UTP20_N"/>
    <property type="match status" value="1"/>
</dbReference>
<feature type="domain" description="U3 small nucleolar RNA-associated protein 20 N-terminal" evidence="2">
    <location>
        <begin position="843"/>
        <end position="1448"/>
    </location>
</feature>
<proteinExistence type="predicted"/>
<dbReference type="PANTHER" id="PTHR17695:SF11">
    <property type="entry name" value="SMALL SUBUNIT PROCESSOME COMPONENT 20 HOMOLOG"/>
    <property type="match status" value="1"/>
</dbReference>
<feature type="region of interest" description="Disordered" evidence="1">
    <location>
        <begin position="2522"/>
        <end position="2565"/>
    </location>
</feature>
<evidence type="ECO:0000256" key="1">
    <source>
        <dbReference type="SAM" id="MobiDB-lite"/>
    </source>
</evidence>
<dbReference type="InterPro" id="IPR011430">
    <property type="entry name" value="UTP20_N"/>
</dbReference>